<evidence type="ECO:0000313" key="5">
    <source>
        <dbReference type="EMBL" id="WAS94841.1"/>
    </source>
</evidence>
<dbReference type="Proteomes" id="UP001164459">
    <property type="component" value="Chromosome"/>
</dbReference>
<proteinExistence type="inferred from homology"/>
<dbReference type="EMBL" id="CP114040">
    <property type="protein sequence ID" value="WAS94841.1"/>
    <property type="molecule type" value="Genomic_DNA"/>
</dbReference>
<keyword evidence="6" id="KW-1185">Reference proteome</keyword>
<evidence type="ECO:0000256" key="1">
    <source>
        <dbReference type="ARBA" id="ARBA00006914"/>
    </source>
</evidence>
<dbReference type="PANTHER" id="PTHR23073">
    <property type="entry name" value="26S PROTEASOME REGULATORY SUBUNIT"/>
    <property type="match status" value="1"/>
</dbReference>
<dbReference type="InterPro" id="IPR003593">
    <property type="entry name" value="AAA+_ATPase"/>
</dbReference>
<dbReference type="InterPro" id="IPR003959">
    <property type="entry name" value="ATPase_AAA_core"/>
</dbReference>
<sequence>MFKDAHEHLQAELRRLDLILLAHLHASGPVGDAVRVERERLARLLDPEGELDSPEAAEAGLQRQIAAIRARLRESLADGVRLPLVELCRALGLDGIGVGLLVLACASHFDRKYGAVFAYLQGDRTRTLPRVELAVRLLGGGESLQVRRWCESPGPLLRSGHVRVGEDGEAGPLLERAIVATPRLARHLLGIDAPEQVVAATAMVPPLVAASRSQRAALARVARVWHAEERPGPLAVIVDDDAEGLAAGAGELAEQRGVQFLAIDLSRPAGLRFAVEARVREAFREATLRGALLCVLGWPQLAEQEREPALRELAAELEEFDGPCIVVADAAARLRREVQRRSVLELRVVPPDTDERAELWREVLAGEAGEVDVAELAWRYRLGASEIRDAAQMAEADARSLGGEVRERMPAALVRACRARSRPELGALAQAIAARGEWSDLILPEASLEQLHELVRHLKYHDLVFGTWGLRSKVLHGDGVAALFAGPPGTGKTMASALVARELGRELLRVELAGVVSKYIGETEKNLERVFVAARRSNAVLFFDEADALFGKRSEVKDAHDRYANVETSYLLQRVEEFDGVIVLATNFKKNVDEAFMRRMAVVVDFPPPEPAERRRLWASLMPAAMPREDEIDLDFLAQRFELSGGHIKNAIQTAAMLAAEAHPRVVRFAHLLVGVRREMRKLGRVVDPADFGRYRAVYETGVRRT</sequence>
<evidence type="ECO:0000256" key="3">
    <source>
        <dbReference type="ARBA" id="ARBA00022840"/>
    </source>
</evidence>
<organism evidence="5 6">
    <name type="scientific">Nannocystis punicea</name>
    <dbReference type="NCBI Taxonomy" id="2995304"/>
    <lineage>
        <taxon>Bacteria</taxon>
        <taxon>Pseudomonadati</taxon>
        <taxon>Myxococcota</taxon>
        <taxon>Polyangia</taxon>
        <taxon>Nannocystales</taxon>
        <taxon>Nannocystaceae</taxon>
        <taxon>Nannocystis</taxon>
    </lineage>
</organism>
<evidence type="ECO:0000313" key="6">
    <source>
        <dbReference type="Proteomes" id="UP001164459"/>
    </source>
</evidence>
<dbReference type="Gene3D" id="3.40.50.300">
    <property type="entry name" value="P-loop containing nucleotide triphosphate hydrolases"/>
    <property type="match status" value="1"/>
</dbReference>
<name>A0ABY7H6E0_9BACT</name>
<dbReference type="Pfam" id="PF00004">
    <property type="entry name" value="AAA"/>
    <property type="match status" value="1"/>
</dbReference>
<dbReference type="CDD" id="cd19481">
    <property type="entry name" value="RecA-like_protease"/>
    <property type="match status" value="1"/>
</dbReference>
<evidence type="ECO:0000259" key="4">
    <source>
        <dbReference type="SMART" id="SM00382"/>
    </source>
</evidence>
<dbReference type="RefSeq" id="WP_269037176.1">
    <property type="nucleotide sequence ID" value="NZ_CP114040.1"/>
</dbReference>
<keyword evidence="3 5" id="KW-0067">ATP-binding</keyword>
<dbReference type="Pfam" id="PF22977">
    <property type="entry name" value="WHD"/>
    <property type="match status" value="1"/>
</dbReference>
<dbReference type="InterPro" id="IPR027417">
    <property type="entry name" value="P-loop_NTPase"/>
</dbReference>
<dbReference type="SMART" id="SM00382">
    <property type="entry name" value="AAA"/>
    <property type="match status" value="1"/>
</dbReference>
<dbReference type="GO" id="GO:0005524">
    <property type="term" value="F:ATP binding"/>
    <property type="evidence" value="ECO:0007669"/>
    <property type="project" value="UniProtKB-KW"/>
</dbReference>
<keyword evidence="2" id="KW-0547">Nucleotide-binding</keyword>
<comment type="similarity">
    <text evidence="1">Belongs to the AAA ATPase family.</text>
</comment>
<protein>
    <submittedName>
        <fullName evidence="5">ATP-binding protein</fullName>
    </submittedName>
</protein>
<dbReference type="InterPro" id="IPR050221">
    <property type="entry name" value="26S_Proteasome_ATPase"/>
</dbReference>
<accession>A0ABY7H6E0</accession>
<evidence type="ECO:0000256" key="2">
    <source>
        <dbReference type="ARBA" id="ARBA00022741"/>
    </source>
</evidence>
<feature type="domain" description="AAA+ ATPase" evidence="4">
    <location>
        <begin position="478"/>
        <end position="610"/>
    </location>
</feature>
<dbReference type="SUPFAM" id="SSF52540">
    <property type="entry name" value="P-loop containing nucleoside triphosphate hydrolases"/>
    <property type="match status" value="1"/>
</dbReference>
<reference evidence="5" key="1">
    <citation type="submission" date="2022-11" db="EMBL/GenBank/DDBJ databases">
        <title>Minimal conservation of predation-associated metabolite biosynthetic gene clusters underscores biosynthetic potential of Myxococcota including descriptions for ten novel species: Archangium lansinium sp. nov., Myxococcus landrumus sp. nov., Nannocystis bai.</title>
        <authorList>
            <person name="Ahearne A."/>
            <person name="Stevens C."/>
            <person name="Dowd S."/>
        </authorList>
    </citation>
    <scope>NUCLEOTIDE SEQUENCE</scope>
    <source>
        <strain evidence="5">Fl3</strain>
    </source>
</reference>
<gene>
    <name evidence="5" type="ORF">O0S08_01660</name>
</gene>
<dbReference type="InterPro" id="IPR054472">
    <property type="entry name" value="WHD"/>
</dbReference>